<accession>A0A4C1UMH7</accession>
<comment type="caution">
    <text evidence="1">The sequence shown here is derived from an EMBL/GenBank/DDBJ whole genome shotgun (WGS) entry which is preliminary data.</text>
</comment>
<dbReference type="AlphaFoldDB" id="A0A4C1UMH7"/>
<keyword evidence="2" id="KW-1185">Reference proteome</keyword>
<organism evidence="1 2">
    <name type="scientific">Eumeta variegata</name>
    <name type="common">Bagworm moth</name>
    <name type="synonym">Eumeta japonica</name>
    <dbReference type="NCBI Taxonomy" id="151549"/>
    <lineage>
        <taxon>Eukaryota</taxon>
        <taxon>Metazoa</taxon>
        <taxon>Ecdysozoa</taxon>
        <taxon>Arthropoda</taxon>
        <taxon>Hexapoda</taxon>
        <taxon>Insecta</taxon>
        <taxon>Pterygota</taxon>
        <taxon>Neoptera</taxon>
        <taxon>Endopterygota</taxon>
        <taxon>Lepidoptera</taxon>
        <taxon>Glossata</taxon>
        <taxon>Ditrysia</taxon>
        <taxon>Tineoidea</taxon>
        <taxon>Psychidae</taxon>
        <taxon>Oiketicinae</taxon>
        <taxon>Eumeta</taxon>
    </lineage>
</organism>
<dbReference type="Proteomes" id="UP000299102">
    <property type="component" value="Unassembled WGS sequence"/>
</dbReference>
<dbReference type="EMBL" id="BGZK01000197">
    <property type="protein sequence ID" value="GBP27638.1"/>
    <property type="molecule type" value="Genomic_DNA"/>
</dbReference>
<protein>
    <submittedName>
        <fullName evidence="1">Uncharacterized protein</fullName>
    </submittedName>
</protein>
<reference evidence="1 2" key="1">
    <citation type="journal article" date="2019" name="Commun. Biol.">
        <title>The bagworm genome reveals a unique fibroin gene that provides high tensile strength.</title>
        <authorList>
            <person name="Kono N."/>
            <person name="Nakamura H."/>
            <person name="Ohtoshi R."/>
            <person name="Tomita M."/>
            <person name="Numata K."/>
            <person name="Arakawa K."/>
        </authorList>
    </citation>
    <scope>NUCLEOTIDE SEQUENCE [LARGE SCALE GENOMIC DNA]</scope>
</reference>
<evidence type="ECO:0000313" key="2">
    <source>
        <dbReference type="Proteomes" id="UP000299102"/>
    </source>
</evidence>
<gene>
    <name evidence="1" type="ORF">EVAR_12682_1</name>
</gene>
<evidence type="ECO:0000313" key="1">
    <source>
        <dbReference type="EMBL" id="GBP27638.1"/>
    </source>
</evidence>
<sequence length="200" mass="23054">MARSNIFHKGAPIVVFEFTLRWRARAHDLVSHVGYALVRHKATFLALSSMRKSFGCFWRLSAAENFLELFATAAQCGCYYFCQEAAHRREAPPQENGAMIRIETLNRFDVSHIKLDPPYEGDIKYIRPSSYVFRKIESTGTFITEQNIREKSFQVRSACEPLESTWSSPLTPDTCNSRRVHLYVAALLVRNRISDRKRMG</sequence>
<name>A0A4C1UMH7_EUMVA</name>
<proteinExistence type="predicted"/>